<evidence type="ECO:0000256" key="1">
    <source>
        <dbReference type="ARBA" id="ARBA00022490"/>
    </source>
</evidence>
<evidence type="ECO:0000313" key="5">
    <source>
        <dbReference type="EMBL" id="MDR4127129.1"/>
    </source>
</evidence>
<keyword evidence="2 4" id="KW-0808">Transferase</keyword>
<dbReference type="Proteomes" id="UP001232156">
    <property type="component" value="Unassembled WGS sequence"/>
</dbReference>
<sequence>MSGLIWLDADTPIPEPEFAMPEGLVAAGADLGVPRLIEAYSKGVFPWFNEGDPVLWWSPDPRMILGCDAFKASQSLRKKLRQIARHEREPGAKVVVTTDLAFRDVIRACAGPRATQAGTWISGRIIDAYTQWHDLGQVHSVETWIDGELAGGLYGVCLGGFFFGESMFSWVPDSSKIALAYLVRFLGRHGVMHLDCQQNTRHLASLGARTMPRSEFLALLREALDRPSPPWRAGQLLHDGQLMASGTQAPQAENE</sequence>
<dbReference type="SUPFAM" id="SSF55729">
    <property type="entry name" value="Acyl-CoA N-acyltransferases (Nat)"/>
    <property type="match status" value="1"/>
</dbReference>
<dbReference type="InterPro" id="IPR042221">
    <property type="entry name" value="Leu/Phe-tRNA_Trfase_N"/>
</dbReference>
<evidence type="ECO:0000256" key="3">
    <source>
        <dbReference type="ARBA" id="ARBA00023315"/>
    </source>
</evidence>
<name>A0ABU1D9Q3_9BURK</name>
<dbReference type="InterPro" id="IPR016181">
    <property type="entry name" value="Acyl_CoA_acyltransferase"/>
</dbReference>
<comment type="subcellular location">
    <subcellularLocation>
        <location evidence="4">Cytoplasm</location>
    </subcellularLocation>
</comment>
<dbReference type="PANTHER" id="PTHR30098:SF2">
    <property type="entry name" value="LEUCYL_PHENYLALANYL-TRNA--PROTEIN TRANSFERASE"/>
    <property type="match status" value="1"/>
</dbReference>
<reference evidence="5 6" key="1">
    <citation type="submission" date="2023-08" db="EMBL/GenBank/DDBJ databases">
        <title>Alcaligenaceae gen. nov., a novel taxon isolated from the sludge of Yixing Pesticide Factory.</title>
        <authorList>
            <person name="Ruan L."/>
        </authorList>
    </citation>
    <scope>NUCLEOTIDE SEQUENCE [LARGE SCALE GENOMIC DNA]</scope>
    <source>
        <strain evidence="5 6">LG-2</strain>
    </source>
</reference>
<organism evidence="5 6">
    <name type="scientific">Yanghanlia caeni</name>
    <dbReference type="NCBI Taxonomy" id="3064283"/>
    <lineage>
        <taxon>Bacteria</taxon>
        <taxon>Pseudomonadati</taxon>
        <taxon>Pseudomonadota</taxon>
        <taxon>Betaproteobacteria</taxon>
        <taxon>Burkholderiales</taxon>
        <taxon>Alcaligenaceae</taxon>
        <taxon>Yanghanlia</taxon>
    </lineage>
</organism>
<comment type="similarity">
    <text evidence="4">Belongs to the L/F-transferase family.</text>
</comment>
<keyword evidence="6" id="KW-1185">Reference proteome</keyword>
<dbReference type="PANTHER" id="PTHR30098">
    <property type="entry name" value="LEUCYL/PHENYLALANYL-TRNA--PROTEIN TRANSFERASE"/>
    <property type="match status" value="1"/>
</dbReference>
<dbReference type="HAMAP" id="MF_00688">
    <property type="entry name" value="Leu_Phe_trans"/>
    <property type="match status" value="1"/>
</dbReference>
<dbReference type="NCBIfam" id="TIGR00667">
    <property type="entry name" value="aat"/>
    <property type="match status" value="1"/>
</dbReference>
<dbReference type="InterPro" id="IPR042203">
    <property type="entry name" value="Leu/Phe-tRNA_Trfase_C"/>
</dbReference>
<comment type="catalytic activity">
    <reaction evidence="4">
        <text>L-phenylalanyl-tRNA(Phe) + an N-terminal L-alpha-aminoacyl-[protein] = an N-terminal L-phenylalanyl-L-alpha-aminoacyl-[protein] + tRNA(Phe)</text>
        <dbReference type="Rhea" id="RHEA:43632"/>
        <dbReference type="Rhea" id="RHEA-COMP:9668"/>
        <dbReference type="Rhea" id="RHEA-COMP:9699"/>
        <dbReference type="Rhea" id="RHEA-COMP:10636"/>
        <dbReference type="Rhea" id="RHEA-COMP:10637"/>
        <dbReference type="ChEBI" id="CHEBI:78442"/>
        <dbReference type="ChEBI" id="CHEBI:78531"/>
        <dbReference type="ChEBI" id="CHEBI:78597"/>
        <dbReference type="ChEBI" id="CHEBI:83561"/>
        <dbReference type="EC" id="2.3.2.6"/>
    </reaction>
</comment>
<dbReference type="Gene3D" id="3.30.70.3550">
    <property type="entry name" value="Leucyl/phenylalanyl-tRNA-protein transferase, N-terminal domain"/>
    <property type="match status" value="1"/>
</dbReference>
<evidence type="ECO:0000313" key="6">
    <source>
        <dbReference type="Proteomes" id="UP001232156"/>
    </source>
</evidence>
<dbReference type="GO" id="GO:0008914">
    <property type="term" value="F:leucyl-tRNA--protein transferase activity"/>
    <property type="evidence" value="ECO:0007669"/>
    <property type="project" value="UniProtKB-EC"/>
</dbReference>
<dbReference type="Gene3D" id="3.40.630.70">
    <property type="entry name" value="Leucyl/phenylalanyl-tRNA-protein transferase, C-terminal domain"/>
    <property type="match status" value="1"/>
</dbReference>
<keyword evidence="1 4" id="KW-0963">Cytoplasm</keyword>
<dbReference type="EMBL" id="JAUZQE010000056">
    <property type="protein sequence ID" value="MDR4127129.1"/>
    <property type="molecule type" value="Genomic_DNA"/>
</dbReference>
<dbReference type="RefSeq" id="WP_347287669.1">
    <property type="nucleotide sequence ID" value="NZ_JAUZQE010000056.1"/>
</dbReference>
<dbReference type="InterPro" id="IPR004616">
    <property type="entry name" value="Leu/Phe-tRNA_Trfase"/>
</dbReference>
<proteinExistence type="inferred from homology"/>
<keyword evidence="3 4" id="KW-0012">Acyltransferase</keyword>
<evidence type="ECO:0000256" key="2">
    <source>
        <dbReference type="ARBA" id="ARBA00022679"/>
    </source>
</evidence>
<dbReference type="Pfam" id="PF03588">
    <property type="entry name" value="Leu_Phe_trans"/>
    <property type="match status" value="1"/>
</dbReference>
<protein>
    <recommendedName>
        <fullName evidence="4">Leucyl/phenylalanyl-tRNA--protein transferase</fullName>
        <ecNumber evidence="4">2.3.2.6</ecNumber>
    </recommendedName>
    <alternativeName>
        <fullName evidence="4">L/F-transferase</fullName>
    </alternativeName>
    <alternativeName>
        <fullName evidence="4">Leucyltransferase</fullName>
    </alternativeName>
    <alternativeName>
        <fullName evidence="4">Phenyalanyltransferase</fullName>
    </alternativeName>
</protein>
<comment type="caution">
    <text evidence="5">The sequence shown here is derived from an EMBL/GenBank/DDBJ whole genome shotgun (WGS) entry which is preliminary data.</text>
</comment>
<dbReference type="EC" id="2.3.2.6" evidence="4"/>
<comment type="catalytic activity">
    <reaction evidence="4">
        <text>N-terminal L-lysyl-[protein] + L-leucyl-tRNA(Leu) = N-terminal L-leucyl-L-lysyl-[protein] + tRNA(Leu) + H(+)</text>
        <dbReference type="Rhea" id="RHEA:12340"/>
        <dbReference type="Rhea" id="RHEA-COMP:9613"/>
        <dbReference type="Rhea" id="RHEA-COMP:9622"/>
        <dbReference type="Rhea" id="RHEA-COMP:12670"/>
        <dbReference type="Rhea" id="RHEA-COMP:12671"/>
        <dbReference type="ChEBI" id="CHEBI:15378"/>
        <dbReference type="ChEBI" id="CHEBI:65249"/>
        <dbReference type="ChEBI" id="CHEBI:78442"/>
        <dbReference type="ChEBI" id="CHEBI:78494"/>
        <dbReference type="ChEBI" id="CHEBI:133043"/>
        <dbReference type="EC" id="2.3.2.6"/>
    </reaction>
</comment>
<comment type="catalytic activity">
    <reaction evidence="4">
        <text>N-terminal L-arginyl-[protein] + L-leucyl-tRNA(Leu) = N-terminal L-leucyl-L-arginyl-[protein] + tRNA(Leu) + H(+)</text>
        <dbReference type="Rhea" id="RHEA:50416"/>
        <dbReference type="Rhea" id="RHEA-COMP:9613"/>
        <dbReference type="Rhea" id="RHEA-COMP:9622"/>
        <dbReference type="Rhea" id="RHEA-COMP:12672"/>
        <dbReference type="Rhea" id="RHEA-COMP:12673"/>
        <dbReference type="ChEBI" id="CHEBI:15378"/>
        <dbReference type="ChEBI" id="CHEBI:64719"/>
        <dbReference type="ChEBI" id="CHEBI:78442"/>
        <dbReference type="ChEBI" id="CHEBI:78494"/>
        <dbReference type="ChEBI" id="CHEBI:133044"/>
        <dbReference type="EC" id="2.3.2.6"/>
    </reaction>
</comment>
<comment type="function">
    <text evidence="4">Functions in the N-end rule pathway of protein degradation where it conjugates Leu, Phe and, less efficiently, Met from aminoacyl-tRNAs to the N-termini of proteins containing an N-terminal arginine or lysine.</text>
</comment>
<gene>
    <name evidence="4 5" type="primary">aat</name>
    <name evidence="5" type="ORF">Q8947_14210</name>
</gene>
<evidence type="ECO:0000256" key="4">
    <source>
        <dbReference type="HAMAP-Rule" id="MF_00688"/>
    </source>
</evidence>
<accession>A0ABU1D9Q3</accession>